<dbReference type="ExpressionAtlas" id="A0A0P0XMW1">
    <property type="expression patterns" value="baseline and differential"/>
</dbReference>
<dbReference type="Gramene" id="Os09t0436600-02">
    <property type="protein sequence ID" value="Os09t0436600-02"/>
    <property type="gene ID" value="Os09g0436600"/>
</dbReference>
<dbReference type="EMBL" id="AP014965">
    <property type="protein sequence ID" value="BAT08252.1"/>
    <property type="molecule type" value="Genomic_DNA"/>
</dbReference>
<sequence length="73" mass="7890">PVLRRHHRTGYSLLSPRGSVFLKATAVDPVTPSSILVAIAASYCFLFPTASSLLTPILWHIMVGKVCGVRSLI</sequence>
<evidence type="ECO:0000256" key="1">
    <source>
        <dbReference type="SAM" id="Phobius"/>
    </source>
</evidence>
<evidence type="ECO:0000313" key="3">
    <source>
        <dbReference type="Proteomes" id="UP000059680"/>
    </source>
</evidence>
<dbReference type="Proteomes" id="UP000059680">
    <property type="component" value="Chromosome 9"/>
</dbReference>
<organism evidence="2 3">
    <name type="scientific">Oryza sativa subsp. japonica</name>
    <name type="common">Rice</name>
    <dbReference type="NCBI Taxonomy" id="39947"/>
    <lineage>
        <taxon>Eukaryota</taxon>
        <taxon>Viridiplantae</taxon>
        <taxon>Streptophyta</taxon>
        <taxon>Embryophyta</taxon>
        <taxon>Tracheophyta</taxon>
        <taxon>Spermatophyta</taxon>
        <taxon>Magnoliopsida</taxon>
        <taxon>Liliopsida</taxon>
        <taxon>Poales</taxon>
        <taxon>Poaceae</taxon>
        <taxon>BOP clade</taxon>
        <taxon>Oryzoideae</taxon>
        <taxon>Oryzeae</taxon>
        <taxon>Oryzinae</taxon>
        <taxon>Oryza</taxon>
        <taxon>Oryza sativa</taxon>
    </lineage>
</organism>
<feature type="non-terminal residue" evidence="2">
    <location>
        <position position="1"/>
    </location>
</feature>
<reference evidence="2 3" key="2">
    <citation type="journal article" date="2013" name="Plant Cell Physiol.">
        <title>Rice Annotation Project Database (RAP-DB): an integrative and interactive database for rice genomics.</title>
        <authorList>
            <person name="Sakai H."/>
            <person name="Lee S.S."/>
            <person name="Tanaka T."/>
            <person name="Numa H."/>
            <person name="Kim J."/>
            <person name="Kawahara Y."/>
            <person name="Wakimoto H."/>
            <person name="Yang C.C."/>
            <person name="Iwamoto M."/>
            <person name="Abe T."/>
            <person name="Yamada Y."/>
            <person name="Muto A."/>
            <person name="Inokuchi H."/>
            <person name="Ikemura T."/>
            <person name="Matsumoto T."/>
            <person name="Sasaki T."/>
            <person name="Itoh T."/>
        </authorList>
    </citation>
    <scope>NUCLEOTIDE SEQUENCE [LARGE SCALE GENOMIC DNA]</scope>
    <source>
        <strain evidence="3">cv. Nipponbare</strain>
    </source>
</reference>
<keyword evidence="1" id="KW-1133">Transmembrane helix</keyword>
<feature type="transmembrane region" description="Helical" evidence="1">
    <location>
        <begin position="35"/>
        <end position="61"/>
    </location>
</feature>
<protein>
    <submittedName>
        <fullName evidence="2">Os09g0436600 protein</fullName>
    </submittedName>
</protein>
<name>A0A0P0XMW1_ORYSJ</name>
<keyword evidence="3" id="KW-1185">Reference proteome</keyword>
<dbReference type="AlphaFoldDB" id="A0A0P0XMW1"/>
<accession>A0A0P0XMW1</accession>
<keyword evidence="1" id="KW-0812">Transmembrane</keyword>
<reference evidence="3" key="1">
    <citation type="journal article" date="2005" name="Nature">
        <title>The map-based sequence of the rice genome.</title>
        <authorList>
            <consortium name="International rice genome sequencing project (IRGSP)"/>
            <person name="Matsumoto T."/>
            <person name="Wu J."/>
            <person name="Kanamori H."/>
            <person name="Katayose Y."/>
            <person name="Fujisawa M."/>
            <person name="Namiki N."/>
            <person name="Mizuno H."/>
            <person name="Yamamoto K."/>
            <person name="Antonio B.A."/>
            <person name="Baba T."/>
            <person name="Sakata K."/>
            <person name="Nagamura Y."/>
            <person name="Aoki H."/>
            <person name="Arikawa K."/>
            <person name="Arita K."/>
            <person name="Bito T."/>
            <person name="Chiden Y."/>
            <person name="Fujitsuka N."/>
            <person name="Fukunaka R."/>
            <person name="Hamada M."/>
            <person name="Harada C."/>
            <person name="Hayashi A."/>
            <person name="Hijishita S."/>
            <person name="Honda M."/>
            <person name="Hosokawa S."/>
            <person name="Ichikawa Y."/>
            <person name="Idonuma A."/>
            <person name="Iijima M."/>
            <person name="Ikeda M."/>
            <person name="Ikeno M."/>
            <person name="Ito K."/>
            <person name="Ito S."/>
            <person name="Ito T."/>
            <person name="Ito Y."/>
            <person name="Ito Y."/>
            <person name="Iwabuchi A."/>
            <person name="Kamiya K."/>
            <person name="Karasawa W."/>
            <person name="Kurita K."/>
            <person name="Katagiri S."/>
            <person name="Kikuta A."/>
            <person name="Kobayashi H."/>
            <person name="Kobayashi N."/>
            <person name="Machita K."/>
            <person name="Maehara T."/>
            <person name="Masukawa M."/>
            <person name="Mizubayashi T."/>
            <person name="Mukai Y."/>
            <person name="Nagasaki H."/>
            <person name="Nagata Y."/>
            <person name="Naito S."/>
            <person name="Nakashima M."/>
            <person name="Nakama Y."/>
            <person name="Nakamichi Y."/>
            <person name="Nakamura M."/>
            <person name="Meguro A."/>
            <person name="Negishi M."/>
            <person name="Ohta I."/>
            <person name="Ohta T."/>
            <person name="Okamoto M."/>
            <person name="Ono N."/>
            <person name="Saji S."/>
            <person name="Sakaguchi M."/>
            <person name="Sakai K."/>
            <person name="Shibata M."/>
            <person name="Shimokawa T."/>
            <person name="Song J."/>
            <person name="Takazaki Y."/>
            <person name="Terasawa K."/>
            <person name="Tsugane M."/>
            <person name="Tsuji K."/>
            <person name="Ueda S."/>
            <person name="Waki K."/>
            <person name="Yamagata H."/>
            <person name="Yamamoto M."/>
            <person name="Yamamoto S."/>
            <person name="Yamane H."/>
            <person name="Yoshiki S."/>
            <person name="Yoshihara R."/>
            <person name="Yukawa K."/>
            <person name="Zhong H."/>
            <person name="Yano M."/>
            <person name="Yuan Q."/>
            <person name="Ouyang S."/>
            <person name="Liu J."/>
            <person name="Jones K.M."/>
            <person name="Gansberger K."/>
            <person name="Moffat K."/>
            <person name="Hill J."/>
            <person name="Bera J."/>
            <person name="Fadrosh D."/>
            <person name="Jin S."/>
            <person name="Johri S."/>
            <person name="Kim M."/>
            <person name="Overton L."/>
            <person name="Reardon M."/>
            <person name="Tsitrin T."/>
            <person name="Vuong H."/>
            <person name="Weaver B."/>
            <person name="Ciecko A."/>
            <person name="Tallon L."/>
            <person name="Jackson J."/>
            <person name="Pai G."/>
            <person name="Aken S.V."/>
            <person name="Utterback T."/>
            <person name="Reidmuller S."/>
            <person name="Feldblyum T."/>
            <person name="Hsiao J."/>
            <person name="Zismann V."/>
            <person name="Iobst S."/>
            <person name="de Vazeille A.R."/>
            <person name="Buell C.R."/>
            <person name="Ying K."/>
            <person name="Li Y."/>
            <person name="Lu T."/>
            <person name="Huang Y."/>
            <person name="Zhao Q."/>
            <person name="Feng Q."/>
            <person name="Zhang L."/>
            <person name="Zhu J."/>
            <person name="Weng Q."/>
            <person name="Mu J."/>
            <person name="Lu Y."/>
            <person name="Fan D."/>
            <person name="Liu Y."/>
            <person name="Guan J."/>
            <person name="Zhang Y."/>
            <person name="Yu S."/>
            <person name="Liu X."/>
            <person name="Zhang Y."/>
            <person name="Hong G."/>
            <person name="Han B."/>
            <person name="Choisne N."/>
            <person name="Demange N."/>
            <person name="Orjeda G."/>
            <person name="Samain S."/>
            <person name="Cattolico L."/>
            <person name="Pelletier E."/>
            <person name="Couloux A."/>
            <person name="Segurens B."/>
            <person name="Wincker P."/>
            <person name="D'Hont A."/>
            <person name="Scarpelli C."/>
            <person name="Weissenbach J."/>
            <person name="Salanoubat M."/>
            <person name="Quetier F."/>
            <person name="Yu Y."/>
            <person name="Kim H.R."/>
            <person name="Rambo T."/>
            <person name="Currie J."/>
            <person name="Collura K."/>
            <person name="Luo M."/>
            <person name="Yang T."/>
            <person name="Ammiraju J.S.S."/>
            <person name="Engler F."/>
            <person name="Soderlund C."/>
            <person name="Wing R.A."/>
            <person name="Palmer L.E."/>
            <person name="de la Bastide M."/>
            <person name="Spiegel L."/>
            <person name="Nascimento L."/>
            <person name="Zutavern T."/>
            <person name="O'Shaughnessy A."/>
            <person name="Dike S."/>
            <person name="Dedhia N."/>
            <person name="Preston R."/>
            <person name="Balija V."/>
            <person name="McCombie W.R."/>
            <person name="Chow T."/>
            <person name="Chen H."/>
            <person name="Chung M."/>
            <person name="Chen C."/>
            <person name="Shaw J."/>
            <person name="Wu H."/>
            <person name="Hsiao K."/>
            <person name="Chao Y."/>
            <person name="Chu M."/>
            <person name="Cheng C."/>
            <person name="Hour A."/>
            <person name="Lee P."/>
            <person name="Lin S."/>
            <person name="Lin Y."/>
            <person name="Liou J."/>
            <person name="Liu S."/>
            <person name="Hsing Y."/>
            <person name="Raghuvanshi S."/>
            <person name="Mohanty A."/>
            <person name="Bharti A.K."/>
            <person name="Gaur A."/>
            <person name="Gupta V."/>
            <person name="Kumar D."/>
            <person name="Ravi V."/>
            <person name="Vij S."/>
            <person name="Kapur A."/>
            <person name="Khurana P."/>
            <person name="Khurana P."/>
            <person name="Khurana J.P."/>
            <person name="Tyagi A.K."/>
            <person name="Gaikwad K."/>
            <person name="Singh A."/>
            <person name="Dalal V."/>
            <person name="Srivastava S."/>
            <person name="Dixit A."/>
            <person name="Pal A.K."/>
            <person name="Ghazi I.A."/>
            <person name="Yadav M."/>
            <person name="Pandit A."/>
            <person name="Bhargava A."/>
            <person name="Sureshbabu K."/>
            <person name="Batra K."/>
            <person name="Sharma T.R."/>
            <person name="Mohapatra T."/>
            <person name="Singh N.K."/>
            <person name="Messing J."/>
            <person name="Nelson A.B."/>
            <person name="Fuks G."/>
            <person name="Kavchok S."/>
            <person name="Keizer G."/>
            <person name="Linton E."/>
            <person name="Llaca V."/>
            <person name="Song R."/>
            <person name="Tanyolac B."/>
            <person name="Young S."/>
            <person name="Ho-Il K."/>
            <person name="Hahn J.H."/>
            <person name="Sangsakoo G."/>
            <person name="Vanavichit A."/>
            <person name="de Mattos Luiz.A.T."/>
            <person name="Zimmer P.D."/>
            <person name="Malone G."/>
            <person name="Dellagostin O."/>
            <person name="de Oliveira A.C."/>
            <person name="Bevan M."/>
            <person name="Bancroft I."/>
            <person name="Minx P."/>
            <person name="Cordum H."/>
            <person name="Wilson R."/>
            <person name="Cheng Z."/>
            <person name="Jin W."/>
            <person name="Jiang J."/>
            <person name="Leong S.A."/>
            <person name="Iwama H."/>
            <person name="Gojobori T."/>
            <person name="Itoh T."/>
            <person name="Niimura Y."/>
            <person name="Fujii Y."/>
            <person name="Habara T."/>
            <person name="Sakai H."/>
            <person name="Sato Y."/>
            <person name="Wilson G."/>
            <person name="Kumar K."/>
            <person name="McCouch S."/>
            <person name="Juretic N."/>
            <person name="Hoen D."/>
            <person name="Wright S."/>
            <person name="Bruskiewich R."/>
            <person name="Bureau T."/>
            <person name="Miyao A."/>
            <person name="Hirochika H."/>
            <person name="Nishikawa T."/>
            <person name="Kadowaki K."/>
            <person name="Sugiura M."/>
            <person name="Burr B."/>
            <person name="Sasaki T."/>
        </authorList>
    </citation>
    <scope>NUCLEOTIDE SEQUENCE [LARGE SCALE GENOMIC DNA]</scope>
    <source>
        <strain evidence="3">cv. Nipponbare</strain>
    </source>
</reference>
<reference evidence="2 3" key="3">
    <citation type="journal article" date="2013" name="Rice">
        <title>Improvement of the Oryza sativa Nipponbare reference genome using next generation sequence and optical map data.</title>
        <authorList>
            <person name="Kawahara Y."/>
            <person name="de la Bastide M."/>
            <person name="Hamilton J.P."/>
            <person name="Kanamori H."/>
            <person name="McCombie W.R."/>
            <person name="Ouyang S."/>
            <person name="Schwartz D.C."/>
            <person name="Tanaka T."/>
            <person name="Wu J."/>
            <person name="Zhou S."/>
            <person name="Childs K.L."/>
            <person name="Davidson R.M."/>
            <person name="Lin H."/>
            <person name="Quesada-Ocampo L."/>
            <person name="Vaillancourt B."/>
            <person name="Sakai H."/>
            <person name="Lee S.S."/>
            <person name="Kim J."/>
            <person name="Numa H."/>
            <person name="Itoh T."/>
            <person name="Buell C.R."/>
            <person name="Matsumoto T."/>
        </authorList>
    </citation>
    <scope>NUCLEOTIDE SEQUENCE [LARGE SCALE GENOMIC DNA]</scope>
    <source>
        <strain evidence="3">cv. Nipponbare</strain>
    </source>
</reference>
<evidence type="ECO:0000313" key="2">
    <source>
        <dbReference type="EMBL" id="BAT08252.1"/>
    </source>
</evidence>
<proteinExistence type="predicted"/>
<gene>
    <name evidence="2" type="ordered locus">Os09g0436600</name>
    <name evidence="2" type="ORF">OSNPB_090436600</name>
</gene>
<keyword evidence="1" id="KW-0472">Membrane</keyword>